<dbReference type="InterPro" id="IPR034061">
    <property type="entry name" value="Peptidases_S8_Autotransporter"/>
</dbReference>
<dbReference type="SUPFAM" id="SSF103515">
    <property type="entry name" value="Autotransporter"/>
    <property type="match status" value="1"/>
</dbReference>
<dbReference type="InterPro" id="IPR006311">
    <property type="entry name" value="TAT_signal"/>
</dbReference>
<dbReference type="CDD" id="cd04848">
    <property type="entry name" value="Peptidases_S8_Autotransporter_serine_protease_like"/>
    <property type="match status" value="1"/>
</dbReference>
<evidence type="ECO:0000256" key="1">
    <source>
        <dbReference type="ARBA" id="ARBA00022670"/>
    </source>
</evidence>
<evidence type="ECO:0000256" key="5">
    <source>
        <dbReference type="PROSITE-ProRule" id="PRU01240"/>
    </source>
</evidence>
<keyword evidence="3 5" id="KW-0378">Hydrolase</keyword>
<dbReference type="PROSITE" id="PS51318">
    <property type="entry name" value="TAT"/>
    <property type="match status" value="1"/>
</dbReference>
<protein>
    <submittedName>
        <fullName evidence="8">Autotransporter serine protease</fullName>
    </submittedName>
</protein>
<dbReference type="Proteomes" id="UP001501352">
    <property type="component" value="Unassembled WGS sequence"/>
</dbReference>
<keyword evidence="2 6" id="KW-0732">Signal</keyword>
<accession>A0ABN1GLG0</accession>
<dbReference type="Gene3D" id="3.40.50.200">
    <property type="entry name" value="Peptidase S8/S53 domain"/>
    <property type="match status" value="1"/>
</dbReference>
<reference evidence="8 9" key="1">
    <citation type="journal article" date="2019" name="Int. J. Syst. Evol. Microbiol.">
        <title>The Global Catalogue of Microorganisms (GCM) 10K type strain sequencing project: providing services to taxonomists for standard genome sequencing and annotation.</title>
        <authorList>
            <consortium name="The Broad Institute Genomics Platform"/>
            <consortium name="The Broad Institute Genome Sequencing Center for Infectious Disease"/>
            <person name="Wu L."/>
            <person name="Ma J."/>
        </authorList>
    </citation>
    <scope>NUCLEOTIDE SEQUENCE [LARGE SCALE GENOMIC DNA]</scope>
    <source>
        <strain evidence="8 9">JCM 12928</strain>
    </source>
</reference>
<dbReference type="SMART" id="SM00869">
    <property type="entry name" value="Autotransporter"/>
    <property type="match status" value="1"/>
</dbReference>
<evidence type="ECO:0000256" key="4">
    <source>
        <dbReference type="ARBA" id="ARBA00022825"/>
    </source>
</evidence>
<proteinExistence type="inferred from homology"/>
<name>A0ABN1GLG0_9CAUL</name>
<feature type="signal peptide" evidence="6">
    <location>
        <begin position="1"/>
        <end position="31"/>
    </location>
</feature>
<dbReference type="GO" id="GO:0006508">
    <property type="term" value="P:proteolysis"/>
    <property type="evidence" value="ECO:0007669"/>
    <property type="project" value="UniProtKB-KW"/>
</dbReference>
<dbReference type="Pfam" id="PF03797">
    <property type="entry name" value="Autotransporter"/>
    <property type="match status" value="1"/>
</dbReference>
<keyword evidence="9" id="KW-1185">Reference proteome</keyword>
<dbReference type="InterPro" id="IPR022398">
    <property type="entry name" value="Peptidase_S8_His-AS"/>
</dbReference>
<dbReference type="InterPro" id="IPR036852">
    <property type="entry name" value="Peptidase_S8/S53_dom_sf"/>
</dbReference>
<dbReference type="RefSeq" id="WP_343790217.1">
    <property type="nucleotide sequence ID" value="NZ_BAAAGA010000001.1"/>
</dbReference>
<gene>
    <name evidence="8" type="ORF">GCM10009422_06200</name>
</gene>
<evidence type="ECO:0000313" key="8">
    <source>
        <dbReference type="EMBL" id="GAA0613987.1"/>
    </source>
</evidence>
<evidence type="ECO:0000256" key="6">
    <source>
        <dbReference type="SAM" id="SignalP"/>
    </source>
</evidence>
<dbReference type="PANTHER" id="PTHR42884">
    <property type="entry name" value="PROPROTEIN CONVERTASE SUBTILISIN/KEXIN-RELATED"/>
    <property type="match status" value="1"/>
</dbReference>
<evidence type="ECO:0000256" key="3">
    <source>
        <dbReference type="ARBA" id="ARBA00022801"/>
    </source>
</evidence>
<feature type="active site" description="Charge relay system" evidence="5">
    <location>
        <position position="454"/>
    </location>
</feature>
<dbReference type="InterPro" id="IPR023828">
    <property type="entry name" value="Peptidase_S8_Ser-AS"/>
</dbReference>
<dbReference type="PROSITE" id="PS00138">
    <property type="entry name" value="SUBTILASE_SER"/>
    <property type="match status" value="1"/>
</dbReference>
<dbReference type="InterPro" id="IPR023827">
    <property type="entry name" value="Peptidase_S8_Asp-AS"/>
</dbReference>
<comment type="similarity">
    <text evidence="5">Belongs to the peptidase S8 family.</text>
</comment>
<dbReference type="SUPFAM" id="SSF52743">
    <property type="entry name" value="Subtilisin-like"/>
    <property type="match status" value="1"/>
</dbReference>
<feature type="domain" description="Autotransporter" evidence="7">
    <location>
        <begin position="840"/>
        <end position="1114"/>
    </location>
</feature>
<evidence type="ECO:0000259" key="7">
    <source>
        <dbReference type="PROSITE" id="PS51208"/>
    </source>
</evidence>
<dbReference type="EMBL" id="BAAAGA010000001">
    <property type="protein sequence ID" value="GAA0613987.1"/>
    <property type="molecule type" value="Genomic_DNA"/>
</dbReference>
<dbReference type="PROSITE" id="PS00136">
    <property type="entry name" value="SUBTILASE_ASP"/>
    <property type="match status" value="1"/>
</dbReference>
<keyword evidence="4 5" id="KW-0720">Serine protease</keyword>
<sequence>MPALSMSRRQSLMYASALGAIAVFGAAPASAQEVSGAEQIAATLHHGGLREERHVDFGPLAYTPPVAGAVRLPPAGYVEPGRVGDVASWMTPEFMQDYGLRQMNAQYAYARGLTGAGIRAGVLDDGVEFRHTEFTGKNNLSITAADVLADGSLCAPTNGVMNLTGCFYTQGDESARDFYVYDGNDIYTGLLPTYVGVSGNRFMYRTGHGTHVAGTIAGNRDENGTHGVGYNASIVSARLFADSISDLDSLVYEAAGLNCPAGACYSQMPQMSLQARTNVYRDFVASGVKVINNSWGYTLRTPTVANLDAAYLANKAFLDPIFLATAQQTSAAGILQVWSAGNTPNDVAGLTASLPRWMPEYEPYWVAVANINSAGTINAGSSICGAAAQWCVAAAGTTIWSAQFGTNAVFSNAGGTTLAGHEIIFNDLGQPIGFREIATGEITTNAFKTLTGTSMAAPHVTGALTLLFERYPYLQGTFVRDIMLTTARDIGAPGVDPIYGWGIVDLQKAINGPGQLIKDSTVNMTNRAGGAKVWTGDAWDDWSNDISGVGRLTKTGQGWLRLSGSNTFNGLTVQQGVLELTGANALTRAVDVTGGTLMIGGTLNNTPLNVTGGSAIVTGTINGGLTTIGAAGSLFGTGTLANTIVSGSITPGLSVTDLGRLNVIGSYVQNAGSTFNVATRPANSSGLLAVTGAATLNGGTVNVLALPGLYQVGQTYTILTATGGVTGGFSGVQTNGLTLPFMSFSLTPSANAVRLTVSRGMAFSAAATTDNMRSVGGAIDALPTNNVVLNSLSQLTLEQGRTALTEISGEAYASIQGSLIDSGRSVREAAISRIVAGANRPEVGISVWGDARRSEGERTGYGVARAEQTTDTYLIGADFGLSNNLTFGVFGGWGETEVQTTAASNIDADNSHFGLYGAYRGSNWRVGGGVVYSDHNADVRRSITTPGLGQQLRSETDYSTQQYFVDLGFPGVANGTTAEPFLQLVHLRSTNDGVVEAGGNLALTGEVAEADMNIATAGVRFASSSANLPMNLQLRGAMGFRVVDGDLAPSAQFAFPGSNAFVVGGAPRSDKAFVVDGGLAAEVARNVSLEVGYSGELGSKYDNHTGNVRLVVNF</sequence>
<dbReference type="Gene3D" id="2.40.128.130">
    <property type="entry name" value="Autotransporter beta-domain"/>
    <property type="match status" value="1"/>
</dbReference>
<dbReference type="InterPro" id="IPR036709">
    <property type="entry name" value="Autotransporte_beta_dom_sf"/>
</dbReference>
<dbReference type="InterPro" id="IPR005546">
    <property type="entry name" value="Autotransporte_beta"/>
</dbReference>
<evidence type="ECO:0000256" key="2">
    <source>
        <dbReference type="ARBA" id="ARBA00022729"/>
    </source>
</evidence>
<dbReference type="PROSITE" id="PS51208">
    <property type="entry name" value="AUTOTRANSPORTER"/>
    <property type="match status" value="1"/>
</dbReference>
<feature type="active site" description="Charge relay system" evidence="5">
    <location>
        <position position="208"/>
    </location>
</feature>
<dbReference type="Pfam" id="PF00082">
    <property type="entry name" value="Peptidase_S8"/>
    <property type="match status" value="1"/>
</dbReference>
<dbReference type="GO" id="GO:0008233">
    <property type="term" value="F:peptidase activity"/>
    <property type="evidence" value="ECO:0007669"/>
    <property type="project" value="UniProtKB-KW"/>
</dbReference>
<dbReference type="PANTHER" id="PTHR42884:SF14">
    <property type="entry name" value="NEUROENDOCRINE CONVERTASE 1"/>
    <property type="match status" value="1"/>
</dbReference>
<comment type="caution">
    <text evidence="8">The sequence shown here is derived from an EMBL/GenBank/DDBJ whole genome shotgun (WGS) entry which is preliminary data.</text>
</comment>
<dbReference type="PROSITE" id="PS00137">
    <property type="entry name" value="SUBTILASE_HIS"/>
    <property type="match status" value="1"/>
</dbReference>
<dbReference type="PRINTS" id="PR00723">
    <property type="entry name" value="SUBTILISIN"/>
</dbReference>
<evidence type="ECO:0000313" key="9">
    <source>
        <dbReference type="Proteomes" id="UP001501352"/>
    </source>
</evidence>
<dbReference type="PROSITE" id="PS51892">
    <property type="entry name" value="SUBTILASE"/>
    <property type="match status" value="1"/>
</dbReference>
<organism evidence="8 9">
    <name type="scientific">Brevundimonas kwangchunensis</name>
    <dbReference type="NCBI Taxonomy" id="322163"/>
    <lineage>
        <taxon>Bacteria</taxon>
        <taxon>Pseudomonadati</taxon>
        <taxon>Pseudomonadota</taxon>
        <taxon>Alphaproteobacteria</taxon>
        <taxon>Caulobacterales</taxon>
        <taxon>Caulobacteraceae</taxon>
        <taxon>Brevundimonas</taxon>
    </lineage>
</organism>
<dbReference type="InterPro" id="IPR015500">
    <property type="entry name" value="Peptidase_S8_subtilisin-rel"/>
</dbReference>
<dbReference type="InterPro" id="IPR000209">
    <property type="entry name" value="Peptidase_S8/S53_dom"/>
</dbReference>
<feature type="active site" description="Charge relay system" evidence="5">
    <location>
        <position position="124"/>
    </location>
</feature>
<feature type="chain" id="PRO_5045311112" evidence="6">
    <location>
        <begin position="32"/>
        <end position="1114"/>
    </location>
</feature>
<keyword evidence="1 5" id="KW-0645">Protease</keyword>